<keyword evidence="1" id="KW-0547">Nucleotide-binding</keyword>
<gene>
    <name evidence="1" type="primary">MCX1</name>
    <name evidence="1" type="ORF">M8818_005948</name>
</gene>
<evidence type="ECO:0000313" key="2">
    <source>
        <dbReference type="Proteomes" id="UP001320706"/>
    </source>
</evidence>
<evidence type="ECO:0000313" key="1">
    <source>
        <dbReference type="EMBL" id="KAK8200633.1"/>
    </source>
</evidence>
<organism evidence="1 2">
    <name type="scientific">Zalaria obscura</name>
    <dbReference type="NCBI Taxonomy" id="2024903"/>
    <lineage>
        <taxon>Eukaryota</taxon>
        <taxon>Fungi</taxon>
        <taxon>Dikarya</taxon>
        <taxon>Ascomycota</taxon>
        <taxon>Pezizomycotina</taxon>
        <taxon>Dothideomycetes</taxon>
        <taxon>Dothideomycetidae</taxon>
        <taxon>Dothideales</taxon>
        <taxon>Zalariaceae</taxon>
        <taxon>Zalaria</taxon>
    </lineage>
</organism>
<accession>A0ACC3S6H7</accession>
<dbReference type="EMBL" id="JAMKPW020000038">
    <property type="protein sequence ID" value="KAK8200633.1"/>
    <property type="molecule type" value="Genomic_DNA"/>
</dbReference>
<dbReference type="Proteomes" id="UP001320706">
    <property type="component" value="Unassembled WGS sequence"/>
</dbReference>
<keyword evidence="1" id="KW-0067">ATP-binding</keyword>
<reference evidence="1" key="1">
    <citation type="submission" date="2024-02" db="EMBL/GenBank/DDBJ databases">
        <title>Metagenome Assembled Genome of Zalaria obscura JY119.</title>
        <authorList>
            <person name="Vighnesh L."/>
            <person name="Jagadeeshwari U."/>
            <person name="Venkata Ramana C."/>
            <person name="Sasikala C."/>
        </authorList>
    </citation>
    <scope>NUCLEOTIDE SEQUENCE</scope>
    <source>
        <strain evidence="1">JY119</strain>
    </source>
</reference>
<protein>
    <submittedName>
        <fullName evidence="1">ATP-binding protein</fullName>
    </submittedName>
</protein>
<name>A0ACC3S6H7_9PEZI</name>
<comment type="caution">
    <text evidence="1">The sequence shown here is derived from an EMBL/GenBank/DDBJ whole genome shotgun (WGS) entry which is preliminary data.</text>
</comment>
<keyword evidence="2" id="KW-1185">Reference proteome</keyword>
<sequence length="771" mass="84841">MAALTASSSHQARLAYIGISTIVRRAFSSTSRRSDPGQYRSTDFTGGWSGIYEPGPTEGPLKDASNIGVPRVTPKALKEHLDQFVVGQERAKKVLSVAVYNHYQRIQELQRRYDEEEELHAQQARRERASRHPVEGRIRSYEVGGAPLTSTTEDEFPGQQRTVNAWSPPPPPRQPQGIGSAPIVDTSPLTIEKSNIMLLGPSGVGKTLMAKTLARVLEVPFSMSDCTPFTQAGYIGEDVEVCVQRLLAAANYDVALAERGIICLDEVDKIATAKVSSGKDVSGEGVQQALLKIIEGTTLQIQAKQERGNPAAGGSSRGPSTMPGGSPTNSPLGGGGPGMQQQPPGKTDVYNVRTDNILFICTGAFVGLHKMILDRVSRGSIGFGANVRAVTSESEHETTLKGEDELFKKHLPYFHSSSSAATSGKDKEATYNTLDLVEPQDLQKYGLIPELVGRVPISCALSALDVPALVKVLTEPRNSLVRQYEQLFQLSSIELRFTSPALWAIAETASKMGTGARALRTVMERLLGDTMFEVPGSTVKYSWAPRTIRLYVTWSRYVITVWFIVSLARLDEVTRSSLCDGRYGGSLSCALSVRDTAPRPHACCPCCLPLRLPLPTLTLPHPIYTLYTLTTLHHDCIPQSYSTVQHISTNTTMRSKFKDEHPFEKRKAEAERIRQKYTDRIPVICEKVEKSDIATIDKKKYLVPADLTVGQFVYVIRKRIKLSPEKAIFIFVDEVLPPTAALMSSIYEEHKDEDGFLYITYSGENTFGEEV</sequence>
<proteinExistence type="predicted"/>